<keyword evidence="6" id="KW-1185">Reference proteome</keyword>
<dbReference type="GO" id="GO:0005768">
    <property type="term" value="C:endosome"/>
    <property type="evidence" value="ECO:0007669"/>
    <property type="project" value="TreeGrafter"/>
</dbReference>
<dbReference type="AlphaFoldDB" id="A0A4P9XUK9"/>
<dbReference type="GO" id="GO:0008270">
    <property type="term" value="F:zinc ion binding"/>
    <property type="evidence" value="ECO:0007669"/>
    <property type="project" value="UniProtKB-KW"/>
</dbReference>
<gene>
    <name evidence="5" type="ORF">THASP1DRAFT_28279</name>
</gene>
<proteinExistence type="predicted"/>
<dbReference type="EMBL" id="KZ992480">
    <property type="protein sequence ID" value="RKP09915.1"/>
    <property type="molecule type" value="Genomic_DNA"/>
</dbReference>
<dbReference type="STRING" id="78915.A0A4P9XUK9"/>
<dbReference type="PANTHER" id="PTHR23323">
    <property type="entry name" value="VACUOLAR PROTEIN SORTING-ASSOCIATED PROTEIN"/>
    <property type="match status" value="1"/>
</dbReference>
<evidence type="ECO:0000256" key="1">
    <source>
        <dbReference type="ARBA" id="ARBA00022723"/>
    </source>
</evidence>
<reference evidence="6" key="1">
    <citation type="journal article" date="2018" name="Nat. Microbiol.">
        <title>Leveraging single-cell genomics to expand the fungal tree of life.</title>
        <authorList>
            <person name="Ahrendt S.R."/>
            <person name="Quandt C.A."/>
            <person name="Ciobanu D."/>
            <person name="Clum A."/>
            <person name="Salamov A."/>
            <person name="Andreopoulos B."/>
            <person name="Cheng J.F."/>
            <person name="Woyke T."/>
            <person name="Pelin A."/>
            <person name="Henrissat B."/>
            <person name="Reynolds N.K."/>
            <person name="Benny G.L."/>
            <person name="Smith M.E."/>
            <person name="James T.Y."/>
            <person name="Grigoriev I.V."/>
        </authorList>
    </citation>
    <scope>NUCLEOTIDE SEQUENCE [LARGE SCALE GENOMIC DNA]</scope>
    <source>
        <strain evidence="6">RSA 1356</strain>
    </source>
</reference>
<evidence type="ECO:0000256" key="3">
    <source>
        <dbReference type="ARBA" id="ARBA00022833"/>
    </source>
</evidence>
<evidence type="ECO:0000313" key="6">
    <source>
        <dbReference type="Proteomes" id="UP000271241"/>
    </source>
</evidence>
<dbReference type="GO" id="GO:0048284">
    <property type="term" value="P:organelle fusion"/>
    <property type="evidence" value="ECO:0007669"/>
    <property type="project" value="TreeGrafter"/>
</dbReference>
<name>A0A4P9XUK9_9FUNG</name>
<dbReference type="CDD" id="cd16462">
    <property type="entry name" value="RING-H2_Pep3p-like"/>
    <property type="match status" value="1"/>
</dbReference>
<evidence type="ECO:0000313" key="5">
    <source>
        <dbReference type="EMBL" id="RKP09915.1"/>
    </source>
</evidence>
<dbReference type="Gene3D" id="3.30.40.10">
    <property type="entry name" value="Zinc/RING finger domain, C3HC4 (zinc finger)"/>
    <property type="match status" value="1"/>
</dbReference>
<dbReference type="GO" id="GO:0030897">
    <property type="term" value="C:HOPS complex"/>
    <property type="evidence" value="ECO:0007669"/>
    <property type="project" value="TreeGrafter"/>
</dbReference>
<evidence type="ECO:0000259" key="4">
    <source>
        <dbReference type="SMART" id="SM00184"/>
    </source>
</evidence>
<feature type="domain" description="RING-type" evidence="4">
    <location>
        <begin position="31"/>
        <end position="99"/>
    </location>
</feature>
<dbReference type="GO" id="GO:0006904">
    <property type="term" value="P:vesicle docking involved in exocytosis"/>
    <property type="evidence" value="ECO:0007669"/>
    <property type="project" value="TreeGrafter"/>
</dbReference>
<dbReference type="InterPro" id="IPR013083">
    <property type="entry name" value="Znf_RING/FYVE/PHD"/>
</dbReference>
<dbReference type="SUPFAM" id="SSF57850">
    <property type="entry name" value="RING/U-box"/>
    <property type="match status" value="1"/>
</dbReference>
<evidence type="ECO:0000256" key="2">
    <source>
        <dbReference type="ARBA" id="ARBA00022771"/>
    </source>
</evidence>
<organism evidence="5 6">
    <name type="scientific">Thamnocephalis sphaerospora</name>
    <dbReference type="NCBI Taxonomy" id="78915"/>
    <lineage>
        <taxon>Eukaryota</taxon>
        <taxon>Fungi</taxon>
        <taxon>Fungi incertae sedis</taxon>
        <taxon>Zoopagomycota</taxon>
        <taxon>Zoopagomycotina</taxon>
        <taxon>Zoopagomycetes</taxon>
        <taxon>Zoopagales</taxon>
        <taxon>Sigmoideomycetaceae</taxon>
        <taxon>Thamnocephalis</taxon>
    </lineage>
</organism>
<dbReference type="Proteomes" id="UP000271241">
    <property type="component" value="Unassembled WGS sequence"/>
</dbReference>
<accession>A0A4P9XUK9</accession>
<dbReference type="OrthoDB" id="1845386at2759"/>
<keyword evidence="1" id="KW-0479">Metal-binding</keyword>
<keyword evidence="3" id="KW-0862">Zinc</keyword>
<dbReference type="InterPro" id="IPR058919">
    <property type="entry name" value="Pep3/Vps18_RING_C"/>
</dbReference>
<keyword evidence="2" id="KW-0863">Zinc-finger</keyword>
<sequence>MDEATRSAENIRSDIAGLKHRFTLVTTEDRCAICHKLALTRQIYVFPCQHVFHTDCIVEAMVRHLRPSKQRKLRELHAVIAKDYMAELDEIVAKECFLCGDTMINSIEIPFVGDDEKELAASWEL</sequence>
<dbReference type="GO" id="GO:0007032">
    <property type="term" value="P:endosome organization"/>
    <property type="evidence" value="ECO:0007669"/>
    <property type="project" value="TreeGrafter"/>
</dbReference>
<dbReference type="GO" id="GO:0007033">
    <property type="term" value="P:vacuole organization"/>
    <property type="evidence" value="ECO:0007669"/>
    <property type="project" value="TreeGrafter"/>
</dbReference>
<dbReference type="InterPro" id="IPR001841">
    <property type="entry name" value="Znf_RING"/>
</dbReference>
<dbReference type="GO" id="GO:0030674">
    <property type="term" value="F:protein-macromolecule adaptor activity"/>
    <property type="evidence" value="ECO:0007669"/>
    <property type="project" value="TreeGrafter"/>
</dbReference>
<dbReference type="PANTHER" id="PTHR23323:SF26">
    <property type="entry name" value="VACUOLAR PROTEIN SORTING-ASSOCIATED PROTEIN 18 HOMOLOG"/>
    <property type="match status" value="1"/>
</dbReference>
<dbReference type="SMART" id="SM00184">
    <property type="entry name" value="RING"/>
    <property type="match status" value="1"/>
</dbReference>
<protein>
    <recommendedName>
        <fullName evidence="4">RING-type domain-containing protein</fullName>
    </recommendedName>
</protein>
<dbReference type="Pfam" id="PF26148">
    <property type="entry name" value="VPS18_RING_C"/>
    <property type="match status" value="1"/>
</dbReference>